<comment type="caution">
    <text evidence="1">The sequence shown here is derived from an EMBL/GenBank/DDBJ whole genome shotgun (WGS) entry which is preliminary data.</text>
</comment>
<proteinExistence type="predicted"/>
<gene>
    <name evidence="1" type="ORF">RJT34_00027</name>
</gene>
<accession>A0AAN9KEU0</accession>
<sequence length="159" mass="18366">MKKKGLHFQVRVETKRQLFNSTFNIQTSKREATDLAANAGLSATPEGRFNEMSSQPYNALYQDTYVPMWYVCMPYYGLKYHPSEVAEVAIKLYIGSVYSHLMQDISAPFHGDSVRYYEYRPTFVPEEISQKFKVAGESFLHLNLGGVKKRMRKEEDEGD</sequence>
<evidence type="ECO:0000313" key="2">
    <source>
        <dbReference type="Proteomes" id="UP001359559"/>
    </source>
</evidence>
<reference evidence="1 2" key="1">
    <citation type="submission" date="2024-01" db="EMBL/GenBank/DDBJ databases">
        <title>The genomes of 5 underutilized Papilionoideae crops provide insights into root nodulation and disease resistance.</title>
        <authorList>
            <person name="Yuan L."/>
        </authorList>
    </citation>
    <scope>NUCLEOTIDE SEQUENCE [LARGE SCALE GENOMIC DNA]</scope>
    <source>
        <strain evidence="1">LY-2023</strain>
        <tissue evidence="1">Leaf</tissue>
    </source>
</reference>
<dbReference type="Proteomes" id="UP001359559">
    <property type="component" value="Unassembled WGS sequence"/>
</dbReference>
<protein>
    <submittedName>
        <fullName evidence="1">Uncharacterized protein</fullName>
    </submittedName>
</protein>
<dbReference type="AlphaFoldDB" id="A0AAN9KEU0"/>
<name>A0AAN9KEU0_CLITE</name>
<dbReference type="EMBL" id="JAYKXN010000001">
    <property type="protein sequence ID" value="KAK7316510.1"/>
    <property type="molecule type" value="Genomic_DNA"/>
</dbReference>
<keyword evidence="2" id="KW-1185">Reference proteome</keyword>
<organism evidence="1 2">
    <name type="scientific">Clitoria ternatea</name>
    <name type="common">Butterfly pea</name>
    <dbReference type="NCBI Taxonomy" id="43366"/>
    <lineage>
        <taxon>Eukaryota</taxon>
        <taxon>Viridiplantae</taxon>
        <taxon>Streptophyta</taxon>
        <taxon>Embryophyta</taxon>
        <taxon>Tracheophyta</taxon>
        <taxon>Spermatophyta</taxon>
        <taxon>Magnoliopsida</taxon>
        <taxon>eudicotyledons</taxon>
        <taxon>Gunneridae</taxon>
        <taxon>Pentapetalae</taxon>
        <taxon>rosids</taxon>
        <taxon>fabids</taxon>
        <taxon>Fabales</taxon>
        <taxon>Fabaceae</taxon>
        <taxon>Papilionoideae</taxon>
        <taxon>50 kb inversion clade</taxon>
        <taxon>NPAAA clade</taxon>
        <taxon>indigoferoid/millettioid clade</taxon>
        <taxon>Phaseoleae</taxon>
        <taxon>Clitoria</taxon>
    </lineage>
</organism>
<evidence type="ECO:0000313" key="1">
    <source>
        <dbReference type="EMBL" id="KAK7316510.1"/>
    </source>
</evidence>